<dbReference type="Pfam" id="PF01722">
    <property type="entry name" value="BolA"/>
    <property type="match status" value="1"/>
</dbReference>
<keyword evidence="2" id="KW-0732">Signal</keyword>
<evidence type="ECO:0000256" key="1">
    <source>
        <dbReference type="RuleBase" id="RU003860"/>
    </source>
</evidence>
<protein>
    <submittedName>
        <fullName evidence="3">Uncharacterized protein</fullName>
    </submittedName>
</protein>
<feature type="signal peptide" evidence="2">
    <location>
        <begin position="1"/>
        <end position="20"/>
    </location>
</feature>
<comment type="similarity">
    <text evidence="1">Belongs to the BolA/IbaG family.</text>
</comment>
<sequence length="129" mass="15213">MSFLWFPLVWIGIVTSLCSAQTPNIPTTLINYRAMPHLSFEAIYNDFYPKLMKEFDPVYLNISEDTHYDEYLTHMGMLKESRPRFIHIKIVSHKFVPVPTEDRHAMVHEALRDEMMKREDGCAIDIHVK</sequence>
<dbReference type="AlphaFoldDB" id="A0A8D8YM45"/>
<dbReference type="SUPFAM" id="SSF82657">
    <property type="entry name" value="BolA-like"/>
    <property type="match status" value="1"/>
</dbReference>
<accession>A0A8D8YM45</accession>
<dbReference type="Gene3D" id="3.30.300.90">
    <property type="entry name" value="BolA-like"/>
    <property type="match status" value="1"/>
</dbReference>
<dbReference type="EMBL" id="HBUF01382569">
    <property type="protein sequence ID" value="CAG6730891.1"/>
    <property type="molecule type" value="Transcribed_RNA"/>
</dbReference>
<evidence type="ECO:0000256" key="2">
    <source>
        <dbReference type="SAM" id="SignalP"/>
    </source>
</evidence>
<dbReference type="InterPro" id="IPR002634">
    <property type="entry name" value="BolA"/>
</dbReference>
<organism evidence="3">
    <name type="scientific">Cacopsylla melanoneura</name>
    <dbReference type="NCBI Taxonomy" id="428564"/>
    <lineage>
        <taxon>Eukaryota</taxon>
        <taxon>Metazoa</taxon>
        <taxon>Ecdysozoa</taxon>
        <taxon>Arthropoda</taxon>
        <taxon>Hexapoda</taxon>
        <taxon>Insecta</taxon>
        <taxon>Pterygota</taxon>
        <taxon>Neoptera</taxon>
        <taxon>Paraneoptera</taxon>
        <taxon>Hemiptera</taxon>
        <taxon>Sternorrhyncha</taxon>
        <taxon>Psylloidea</taxon>
        <taxon>Psyllidae</taxon>
        <taxon>Psyllinae</taxon>
        <taxon>Cacopsylla</taxon>
    </lineage>
</organism>
<name>A0A8D8YM45_9HEMI</name>
<reference evidence="3" key="1">
    <citation type="submission" date="2021-05" db="EMBL/GenBank/DDBJ databases">
        <authorList>
            <person name="Alioto T."/>
            <person name="Alioto T."/>
            <person name="Gomez Garrido J."/>
        </authorList>
    </citation>
    <scope>NUCLEOTIDE SEQUENCE</scope>
</reference>
<dbReference type="InterPro" id="IPR036065">
    <property type="entry name" value="BolA-like_sf"/>
</dbReference>
<feature type="chain" id="PRO_5034694019" evidence="2">
    <location>
        <begin position="21"/>
        <end position="129"/>
    </location>
</feature>
<proteinExistence type="inferred from homology"/>
<evidence type="ECO:0000313" key="3">
    <source>
        <dbReference type="EMBL" id="CAG6730891.1"/>
    </source>
</evidence>